<evidence type="ECO:0000256" key="2">
    <source>
        <dbReference type="ARBA" id="ARBA00022824"/>
    </source>
</evidence>
<organism evidence="7 8">
    <name type="scientific">Spinacia oleracea</name>
    <name type="common">Spinach</name>
    <dbReference type="NCBI Taxonomy" id="3562"/>
    <lineage>
        <taxon>Eukaryota</taxon>
        <taxon>Viridiplantae</taxon>
        <taxon>Streptophyta</taxon>
        <taxon>Embryophyta</taxon>
        <taxon>Tracheophyta</taxon>
        <taxon>Spermatophyta</taxon>
        <taxon>Magnoliopsida</taxon>
        <taxon>eudicotyledons</taxon>
        <taxon>Gunneridae</taxon>
        <taxon>Pentapetalae</taxon>
        <taxon>Caryophyllales</taxon>
        <taxon>Chenopodiaceae</taxon>
        <taxon>Chenopodioideae</taxon>
        <taxon>Anserineae</taxon>
        <taxon>Spinacia</taxon>
    </lineage>
</organism>
<evidence type="ECO:0000256" key="4">
    <source>
        <dbReference type="ARBA" id="ARBA00023136"/>
    </source>
</evidence>
<dbReference type="Proteomes" id="UP000813463">
    <property type="component" value="Chromosome 4"/>
</dbReference>
<evidence type="ECO:0000256" key="5">
    <source>
        <dbReference type="ARBA" id="ARBA00023329"/>
    </source>
</evidence>
<keyword evidence="3 6" id="KW-1133">Transmembrane helix</keyword>
<keyword evidence="2" id="KW-0256">Endoplasmic reticulum</keyword>
<dbReference type="InterPro" id="IPR019013">
    <property type="entry name" value="Vma21"/>
</dbReference>
<feature type="transmembrane region" description="Helical" evidence="6">
    <location>
        <begin position="9"/>
        <end position="27"/>
    </location>
</feature>
<keyword evidence="7" id="KW-1185">Reference proteome</keyword>
<evidence type="ECO:0000256" key="1">
    <source>
        <dbReference type="ARBA" id="ARBA00022692"/>
    </source>
</evidence>
<evidence type="ECO:0000313" key="7">
    <source>
        <dbReference type="Proteomes" id="UP000813463"/>
    </source>
</evidence>
<reference evidence="8" key="2">
    <citation type="submission" date="2025-08" db="UniProtKB">
        <authorList>
            <consortium name="RefSeq"/>
        </authorList>
    </citation>
    <scope>IDENTIFICATION</scope>
    <source>
        <tissue evidence="8">Leaf</tissue>
    </source>
</reference>
<dbReference type="GeneID" id="130471849"/>
<feature type="transmembrane region" description="Helical" evidence="6">
    <location>
        <begin position="47"/>
        <end position="65"/>
    </location>
</feature>
<evidence type="ECO:0000313" key="8">
    <source>
        <dbReference type="RefSeq" id="XP_056698153.1"/>
    </source>
</evidence>
<protein>
    <recommendedName>
        <fullName evidence="9">Vacuolar ATPase assembly integral membrane protein VMA21 homolog</fullName>
    </recommendedName>
</protein>
<keyword evidence="4 6" id="KW-0472">Membrane</keyword>
<keyword evidence="5" id="KW-0968">Cytoplasmic vesicle</keyword>
<keyword evidence="1 6" id="KW-0812">Transmembrane</keyword>
<sequence>MAAMVTRKFFVASTFMWIFPFAILYGFQHDWFPGFSHISPYSQTLLSGFLAVISVNMMLAFYAYMAMKEPTNKHEPDPAFVAKAKAAASQIKPSGGDKQD</sequence>
<gene>
    <name evidence="8" type="primary">LOC130471849</name>
</gene>
<dbReference type="PANTHER" id="PTHR31792">
    <property type="entry name" value="VACUOLAR ATPASE ASSEMBLY INTEGRAL MEMBRANE PROTEIN VMA21"/>
    <property type="match status" value="1"/>
</dbReference>
<evidence type="ECO:0000256" key="6">
    <source>
        <dbReference type="SAM" id="Phobius"/>
    </source>
</evidence>
<proteinExistence type="predicted"/>
<dbReference type="Pfam" id="PF09446">
    <property type="entry name" value="VMA21"/>
    <property type="match status" value="1"/>
</dbReference>
<name>A0ABM3RRA3_SPIOL</name>
<accession>A0ABM3RRA3</accession>
<dbReference type="RefSeq" id="XP_056698153.1">
    <property type="nucleotide sequence ID" value="XM_056842175.1"/>
</dbReference>
<evidence type="ECO:0000256" key="3">
    <source>
        <dbReference type="ARBA" id="ARBA00022989"/>
    </source>
</evidence>
<reference evidence="7" key="1">
    <citation type="journal article" date="2021" name="Nat. Commun.">
        <title>Genomic analyses provide insights into spinach domestication and the genetic basis of agronomic traits.</title>
        <authorList>
            <person name="Cai X."/>
            <person name="Sun X."/>
            <person name="Xu C."/>
            <person name="Sun H."/>
            <person name="Wang X."/>
            <person name="Ge C."/>
            <person name="Zhang Z."/>
            <person name="Wang Q."/>
            <person name="Fei Z."/>
            <person name="Jiao C."/>
            <person name="Wang Q."/>
        </authorList>
    </citation>
    <scope>NUCLEOTIDE SEQUENCE [LARGE SCALE GENOMIC DNA]</scope>
    <source>
        <strain evidence="7">cv. Varoflay</strain>
    </source>
</reference>
<dbReference type="PANTHER" id="PTHR31792:SF3">
    <property type="entry name" value="VACUOLAR ATPASE ASSEMBLY INTEGRAL MEMBRANE PROTEIN VMA21"/>
    <property type="match status" value="1"/>
</dbReference>
<evidence type="ECO:0008006" key="9">
    <source>
        <dbReference type="Google" id="ProtNLM"/>
    </source>
</evidence>